<feature type="transmembrane region" description="Helical" evidence="2">
    <location>
        <begin position="91"/>
        <end position="111"/>
    </location>
</feature>
<sequence length="735" mass="76602">MSNDATPTVGDSGGDSAEASSNNDVHRSVDNDGGAGWSPLSPIAVAQRSSRRQRAVVSFLAGARLVAGGAALILLGWGIAEALRSPLPVPLTSGGWSIGQIFLVVLLLSWTASQMQPSSRWPAGLIVGYAVGGLGAVSFLLLLLGGRIVDMIGRSGAIVPEYIGRLVVGWVCLVLAILSHLVLRVCQPPAPPQAEGSEGSPWTVASTSETAVGGHPGCGKVVSSSPAVLLLPQYARQADSAARKPVGECMRDVGLGLICIAVVAAMVMTVPNFISRFCDRFVRVTISAGASHDGFPTVEEMAAATVGKGKTGTDPMWTAAFDDSSVHEILAGVRGAVVVTRNGIYGLDSSTGKVTWSFATTEPNGRSYRENAEPLKGASIYGGRSAFTSPNGAWLAYALNVSPESSFSDTDSGVDVTRVVVLSTNTGRVALDTQVTGAAPAVQLTDSKTVINRKVYDTADGRELRPLDEEKTAISGPGGHSAVVVRDKQEDSQYQRPVIDLEALPNAGSSSGSFLSSRRIEAQLIAGQPVNVGGWIANAAGDGTVENIDSGETVSLKGEDKPDNWALVAIQASAQAVSAWTVQDEAEGQAKKFGHPLVLNVFDTRSGKVTAVDPAGTYRIIKQNHKLTPDSPYSYPPYSGAVDTPVFSARVDDENHHSFSDQLVVPQNDAARQDAEQDRGANDSGGHEPAWVSVSLPRFWVTAGPVALCPGGVIVSDDSHSSASAVVAGRKAPQR</sequence>
<keyword evidence="2" id="KW-1133">Transmembrane helix</keyword>
<feature type="transmembrane region" description="Helical" evidence="2">
    <location>
        <begin position="123"/>
        <end position="142"/>
    </location>
</feature>
<dbReference type="Proteomes" id="UP000319010">
    <property type="component" value="Unassembled WGS sequence"/>
</dbReference>
<comment type="caution">
    <text evidence="3">The sequence shown here is derived from an EMBL/GenBank/DDBJ whole genome shotgun (WGS) entry which is preliminary data.</text>
</comment>
<dbReference type="RefSeq" id="WP_141424901.1">
    <property type="nucleotide sequence ID" value="NZ_JASPFB010000013.1"/>
</dbReference>
<keyword evidence="2" id="KW-0812">Transmembrane</keyword>
<feature type="compositionally biased region" description="Basic and acidic residues" evidence="1">
    <location>
        <begin position="671"/>
        <end position="681"/>
    </location>
</feature>
<dbReference type="InterPro" id="IPR011047">
    <property type="entry name" value="Quinoprotein_ADH-like_sf"/>
</dbReference>
<evidence type="ECO:0000256" key="1">
    <source>
        <dbReference type="SAM" id="MobiDB-lite"/>
    </source>
</evidence>
<organism evidence="3 4">
    <name type="scientific">Actinomyces johnsonii</name>
    <dbReference type="NCBI Taxonomy" id="544581"/>
    <lineage>
        <taxon>Bacteria</taxon>
        <taxon>Bacillati</taxon>
        <taxon>Actinomycetota</taxon>
        <taxon>Actinomycetes</taxon>
        <taxon>Actinomycetales</taxon>
        <taxon>Actinomycetaceae</taxon>
        <taxon>Actinomyces</taxon>
    </lineage>
</organism>
<feature type="transmembrane region" description="Helical" evidence="2">
    <location>
        <begin position="253"/>
        <end position="274"/>
    </location>
</feature>
<evidence type="ECO:0000313" key="4">
    <source>
        <dbReference type="Proteomes" id="UP000319010"/>
    </source>
</evidence>
<name>A0A507ZWN2_9ACTO</name>
<dbReference type="EMBL" id="VICB01000020">
    <property type="protein sequence ID" value="TQD41929.1"/>
    <property type="molecule type" value="Genomic_DNA"/>
</dbReference>
<dbReference type="InterPro" id="IPR015943">
    <property type="entry name" value="WD40/YVTN_repeat-like_dom_sf"/>
</dbReference>
<evidence type="ECO:0000256" key="2">
    <source>
        <dbReference type="SAM" id="Phobius"/>
    </source>
</evidence>
<dbReference type="AlphaFoldDB" id="A0A507ZWN2"/>
<dbReference type="Gene3D" id="2.130.10.10">
    <property type="entry name" value="YVTN repeat-like/Quinoprotein amine dehydrogenase"/>
    <property type="match status" value="1"/>
</dbReference>
<evidence type="ECO:0000313" key="3">
    <source>
        <dbReference type="EMBL" id="TQD41929.1"/>
    </source>
</evidence>
<protein>
    <submittedName>
        <fullName evidence="3">Uncharacterized protein</fullName>
    </submittedName>
</protein>
<feature type="region of interest" description="Disordered" evidence="1">
    <location>
        <begin position="657"/>
        <end position="688"/>
    </location>
</feature>
<proteinExistence type="predicted"/>
<feature type="transmembrane region" description="Helical" evidence="2">
    <location>
        <begin position="162"/>
        <end position="183"/>
    </location>
</feature>
<feature type="region of interest" description="Disordered" evidence="1">
    <location>
        <begin position="1"/>
        <end position="34"/>
    </location>
</feature>
<keyword evidence="2" id="KW-0472">Membrane</keyword>
<reference evidence="3 4" key="1">
    <citation type="submission" date="2019-06" db="EMBL/GenBank/DDBJ databases">
        <title>Draft genome sequence of Actinomyces johnsonii CCUG 34287T.</title>
        <authorList>
            <person name="Salva-Serra F."/>
            <person name="Cardew S."/>
            <person name="Moore E."/>
        </authorList>
    </citation>
    <scope>NUCLEOTIDE SEQUENCE [LARGE SCALE GENOMIC DNA]</scope>
    <source>
        <strain evidence="3 4">CCUG 34287</strain>
    </source>
</reference>
<gene>
    <name evidence="3" type="ORF">FK256_11875</name>
</gene>
<dbReference type="SUPFAM" id="SSF50998">
    <property type="entry name" value="Quinoprotein alcohol dehydrogenase-like"/>
    <property type="match status" value="1"/>
</dbReference>
<feature type="region of interest" description="Disordered" evidence="1">
    <location>
        <begin position="191"/>
        <end position="216"/>
    </location>
</feature>
<accession>A0A507ZWN2</accession>
<feature type="transmembrane region" description="Helical" evidence="2">
    <location>
        <begin position="56"/>
        <end position="79"/>
    </location>
</feature>